<dbReference type="SMART" id="SM00450">
    <property type="entry name" value="RHOD"/>
    <property type="match status" value="1"/>
</dbReference>
<dbReference type="InterPro" id="IPR001763">
    <property type="entry name" value="Rhodanese-like_dom"/>
</dbReference>
<dbReference type="PANTHER" id="PTHR43031:SF1">
    <property type="entry name" value="PYRIDINE NUCLEOTIDE-DISULPHIDE OXIDOREDUCTASE"/>
    <property type="match status" value="1"/>
</dbReference>
<evidence type="ECO:0000313" key="2">
    <source>
        <dbReference type="EMBL" id="SLM86526.1"/>
    </source>
</evidence>
<feature type="domain" description="Rhodanese" evidence="1">
    <location>
        <begin position="19"/>
        <end position="100"/>
    </location>
</feature>
<evidence type="ECO:0000313" key="3">
    <source>
        <dbReference type="Proteomes" id="UP000195918"/>
    </source>
</evidence>
<dbReference type="InterPro" id="IPR036873">
    <property type="entry name" value="Rhodanese-like_dom_sf"/>
</dbReference>
<dbReference type="CDD" id="cd00158">
    <property type="entry name" value="RHOD"/>
    <property type="match status" value="1"/>
</dbReference>
<dbReference type="Gene3D" id="3.40.250.10">
    <property type="entry name" value="Rhodanese-like domain"/>
    <property type="match status" value="1"/>
</dbReference>
<dbReference type="SUPFAM" id="SSF52821">
    <property type="entry name" value="Rhodanese/Cell cycle control phosphatase"/>
    <property type="match status" value="1"/>
</dbReference>
<sequence>MFLFKKVPTISMDQLENKLTQPIELIDVRSQMEYEGGHIAKSKNVPLDRIKSYKGKINKPVYVICQSGARSKQATDYLIKAGYDAFNVQGGMNQWKKSVKVGK</sequence>
<dbReference type="Proteomes" id="UP000195918">
    <property type="component" value="Unassembled WGS sequence"/>
</dbReference>
<dbReference type="Pfam" id="PF00581">
    <property type="entry name" value="Rhodanese"/>
    <property type="match status" value="1"/>
</dbReference>
<dbReference type="PROSITE" id="PS50206">
    <property type="entry name" value="RHODANESE_3"/>
    <property type="match status" value="1"/>
</dbReference>
<keyword evidence="3" id="KW-1185">Reference proteome</keyword>
<gene>
    <name evidence="2" type="ORF">FM121_10565</name>
</gene>
<dbReference type="RefSeq" id="WP_086952151.1">
    <property type="nucleotide sequence ID" value="NZ_FWFD01000015.1"/>
</dbReference>
<protein>
    <submittedName>
        <fullName evidence="2">Rhodanese-like domain protein</fullName>
    </submittedName>
</protein>
<evidence type="ECO:0000259" key="1">
    <source>
        <dbReference type="PROSITE" id="PS50206"/>
    </source>
</evidence>
<proteinExistence type="predicted"/>
<dbReference type="OrthoDB" id="9800872at2"/>
<accession>A0A1X6WSB2</accession>
<dbReference type="EMBL" id="FWFD01000015">
    <property type="protein sequence ID" value="SLM86526.1"/>
    <property type="molecule type" value="Genomic_DNA"/>
</dbReference>
<reference evidence="3" key="1">
    <citation type="submission" date="2017-02" db="EMBL/GenBank/DDBJ databases">
        <authorList>
            <person name="Dridi B."/>
        </authorList>
    </citation>
    <scope>NUCLEOTIDE SEQUENCE [LARGE SCALE GENOMIC DNA]</scope>
    <source>
        <strain evidence="3">bH819</strain>
    </source>
</reference>
<dbReference type="AlphaFoldDB" id="A0A1X6WSB2"/>
<organism evidence="2 3">
    <name type="scientific">Vagococcus fluvialis bH819</name>
    <dbReference type="NCBI Taxonomy" id="1255619"/>
    <lineage>
        <taxon>Bacteria</taxon>
        <taxon>Bacillati</taxon>
        <taxon>Bacillota</taxon>
        <taxon>Bacilli</taxon>
        <taxon>Lactobacillales</taxon>
        <taxon>Enterococcaceae</taxon>
        <taxon>Vagococcus</taxon>
    </lineage>
</organism>
<dbReference type="PANTHER" id="PTHR43031">
    <property type="entry name" value="FAD-DEPENDENT OXIDOREDUCTASE"/>
    <property type="match status" value="1"/>
</dbReference>
<dbReference type="InterPro" id="IPR050229">
    <property type="entry name" value="GlpE_sulfurtransferase"/>
</dbReference>
<name>A0A1X6WSB2_9ENTE</name>